<dbReference type="Proteomes" id="UP001243009">
    <property type="component" value="Unassembled WGS sequence"/>
</dbReference>
<sequence length="377" mass="40981">MDQTAPAGPPSEILDRAGATRPRVAIVLFNLGGPDRMESVRPFLENLFLDPAILRVPGFVRPWLGRFIARRRTRAASENYAILGGKSPLLELTEEQARALEAALAGEAAEYRCFIAMRYWHPMSEECARAVAAWGAEEVLLLPLYPQYSTTTTGSSLAAWAAAARQAGLAVPTTTLCCWHSDPAFAAATAAMVRRAHDEARATLPAAVPLRILFSAHGLPESIVKAGDPYQWQVERSVAAVVERLGIEGLDHVVCYQSRVTPQKWIGPSTEEELERAAHDKAAVLVCPIAFVSEHSETLVELDVEYREEAERLGVPGYFRVPAQNSDPDFIRALRGLVLAAQGGGRALCSFAGGRQCPKSFGDCPHARAKARVQEMA</sequence>
<keyword evidence="7" id="KW-0479">Metal-binding</keyword>
<dbReference type="PANTHER" id="PTHR11108">
    <property type="entry name" value="FERROCHELATASE"/>
    <property type="match status" value="1"/>
</dbReference>
<evidence type="ECO:0000256" key="1">
    <source>
        <dbReference type="ARBA" id="ARBA00007718"/>
    </source>
</evidence>
<keyword evidence="10" id="KW-1185">Reference proteome</keyword>
<protein>
    <recommendedName>
        <fullName evidence="7 8">Ferrochelatase</fullName>
        <ecNumber evidence="7 8">4.98.1.1</ecNumber>
    </recommendedName>
    <alternativeName>
        <fullName evidence="7">Heme synthase</fullName>
    </alternativeName>
    <alternativeName>
        <fullName evidence="7">Protoheme ferro-lyase</fullName>
    </alternativeName>
</protein>
<dbReference type="InterPro" id="IPR019772">
    <property type="entry name" value="Ferrochelatase_AS"/>
</dbReference>
<comment type="subcellular location">
    <subcellularLocation>
        <location evidence="7 8">Cytoplasm</location>
    </subcellularLocation>
</comment>
<evidence type="ECO:0000256" key="6">
    <source>
        <dbReference type="ARBA" id="ARBA00024536"/>
    </source>
</evidence>
<dbReference type="InterPro" id="IPR001015">
    <property type="entry name" value="Ferrochelatase"/>
</dbReference>
<evidence type="ECO:0000256" key="5">
    <source>
        <dbReference type="ARBA" id="ARBA00023244"/>
    </source>
</evidence>
<dbReference type="InterPro" id="IPR033644">
    <property type="entry name" value="Ferrochelatase_C"/>
</dbReference>
<comment type="catalytic activity">
    <reaction evidence="6">
        <text>Fe-coproporphyrin III + 2 H(+) = coproporphyrin III + Fe(2+)</text>
        <dbReference type="Rhea" id="RHEA:49572"/>
        <dbReference type="ChEBI" id="CHEBI:15378"/>
        <dbReference type="ChEBI" id="CHEBI:29033"/>
        <dbReference type="ChEBI" id="CHEBI:68438"/>
        <dbReference type="ChEBI" id="CHEBI:131725"/>
        <dbReference type="EC" id="4.99.1.9"/>
    </reaction>
    <physiologicalReaction direction="right-to-left" evidence="6">
        <dbReference type="Rhea" id="RHEA:49574"/>
    </physiologicalReaction>
</comment>
<keyword evidence="5 7" id="KW-0627">Porphyrin biosynthesis</keyword>
<feature type="binding site" evidence="7">
    <location>
        <position position="217"/>
    </location>
    <ligand>
        <name>Fe(2+)</name>
        <dbReference type="ChEBI" id="CHEBI:29033"/>
    </ligand>
</feature>
<evidence type="ECO:0000256" key="2">
    <source>
        <dbReference type="ARBA" id="ARBA00023004"/>
    </source>
</evidence>
<dbReference type="EC" id="4.98.1.1" evidence="7 8"/>
<dbReference type="CDD" id="cd03411">
    <property type="entry name" value="Ferrochelatase_N"/>
    <property type="match status" value="1"/>
</dbReference>
<comment type="caution">
    <text evidence="9">The sequence shown here is derived from an EMBL/GenBank/DDBJ whole genome shotgun (WGS) entry which is preliminary data.</text>
</comment>
<keyword evidence="7 8" id="KW-0963">Cytoplasm</keyword>
<dbReference type="RefSeq" id="WP_305106952.1">
    <property type="nucleotide sequence ID" value="NZ_JAUTWS010000040.1"/>
</dbReference>
<keyword evidence="4 7" id="KW-0456">Lyase</keyword>
<evidence type="ECO:0000256" key="4">
    <source>
        <dbReference type="ARBA" id="ARBA00023239"/>
    </source>
</evidence>
<dbReference type="PROSITE" id="PS00534">
    <property type="entry name" value="FERROCHELATASE"/>
    <property type="match status" value="1"/>
</dbReference>
<accession>A0ABT9E7H4</accession>
<name>A0ABT9E7H4_9PROT</name>
<evidence type="ECO:0000256" key="8">
    <source>
        <dbReference type="RuleBase" id="RU000607"/>
    </source>
</evidence>
<comment type="function">
    <text evidence="7 8">Catalyzes the ferrous insertion into protoporphyrin IX.</text>
</comment>
<dbReference type="PANTHER" id="PTHR11108:SF1">
    <property type="entry name" value="FERROCHELATASE, MITOCHONDRIAL"/>
    <property type="match status" value="1"/>
</dbReference>
<comment type="catalytic activity">
    <reaction evidence="7 8">
        <text>heme b + 2 H(+) = protoporphyrin IX + Fe(2+)</text>
        <dbReference type="Rhea" id="RHEA:22584"/>
        <dbReference type="ChEBI" id="CHEBI:15378"/>
        <dbReference type="ChEBI" id="CHEBI:29033"/>
        <dbReference type="ChEBI" id="CHEBI:57306"/>
        <dbReference type="ChEBI" id="CHEBI:60344"/>
        <dbReference type="EC" id="4.98.1.1"/>
    </reaction>
</comment>
<gene>
    <name evidence="7 9" type="primary">hemH</name>
    <name evidence="9" type="ORF">Q7A36_27385</name>
</gene>
<dbReference type="Pfam" id="PF00762">
    <property type="entry name" value="Ferrochelatase"/>
    <property type="match status" value="1"/>
</dbReference>
<dbReference type="SUPFAM" id="SSF53800">
    <property type="entry name" value="Chelatase"/>
    <property type="match status" value="1"/>
</dbReference>
<evidence type="ECO:0000313" key="9">
    <source>
        <dbReference type="EMBL" id="MDO9712096.1"/>
    </source>
</evidence>
<dbReference type="InterPro" id="IPR033659">
    <property type="entry name" value="Ferrochelatase_N"/>
</dbReference>
<reference evidence="9 10" key="1">
    <citation type="submission" date="2023-08" db="EMBL/GenBank/DDBJ databases">
        <title>The draft genome sequence of Paracraurococcus sp. LOR1-02.</title>
        <authorList>
            <person name="Kingkaew E."/>
            <person name="Tanasupawat S."/>
        </authorList>
    </citation>
    <scope>NUCLEOTIDE SEQUENCE [LARGE SCALE GENOMIC DNA]</scope>
    <source>
        <strain evidence="9 10">LOR1-02</strain>
    </source>
</reference>
<dbReference type="NCBIfam" id="TIGR00109">
    <property type="entry name" value="hemH"/>
    <property type="match status" value="1"/>
</dbReference>
<evidence type="ECO:0000256" key="3">
    <source>
        <dbReference type="ARBA" id="ARBA00023133"/>
    </source>
</evidence>
<dbReference type="HAMAP" id="MF_00323">
    <property type="entry name" value="Ferrochelatase"/>
    <property type="match status" value="1"/>
</dbReference>
<dbReference type="EMBL" id="JAUTWS010000040">
    <property type="protein sequence ID" value="MDO9712096.1"/>
    <property type="molecule type" value="Genomic_DNA"/>
</dbReference>
<proteinExistence type="inferred from homology"/>
<keyword evidence="2 7" id="KW-0408">Iron</keyword>
<dbReference type="CDD" id="cd00419">
    <property type="entry name" value="Ferrochelatase_C"/>
    <property type="match status" value="1"/>
</dbReference>
<comment type="similarity">
    <text evidence="1 7 8">Belongs to the ferrochelatase family.</text>
</comment>
<organism evidence="9 10">
    <name type="scientific">Paracraurococcus lichenis</name>
    <dbReference type="NCBI Taxonomy" id="3064888"/>
    <lineage>
        <taxon>Bacteria</taxon>
        <taxon>Pseudomonadati</taxon>
        <taxon>Pseudomonadota</taxon>
        <taxon>Alphaproteobacteria</taxon>
        <taxon>Acetobacterales</taxon>
        <taxon>Roseomonadaceae</taxon>
        <taxon>Paracraurococcus</taxon>
    </lineage>
</organism>
<dbReference type="Gene3D" id="3.40.50.1400">
    <property type="match status" value="2"/>
</dbReference>
<evidence type="ECO:0000313" key="10">
    <source>
        <dbReference type="Proteomes" id="UP001243009"/>
    </source>
</evidence>
<comment type="pathway">
    <text evidence="7 8">Porphyrin-containing compound metabolism; protoheme biosynthesis; protoheme from protoporphyrin-IX: step 1/1.</text>
</comment>
<keyword evidence="3 7" id="KW-0350">Heme biosynthesis</keyword>
<evidence type="ECO:0000256" key="7">
    <source>
        <dbReference type="HAMAP-Rule" id="MF_00323"/>
    </source>
</evidence>
<feature type="binding site" evidence="7">
    <location>
        <position position="297"/>
    </location>
    <ligand>
        <name>Fe(2+)</name>
        <dbReference type="ChEBI" id="CHEBI:29033"/>
    </ligand>
</feature>